<dbReference type="Proteomes" id="UP001374584">
    <property type="component" value="Unassembled WGS sequence"/>
</dbReference>
<organism evidence="8 9">
    <name type="scientific">Phaseolus coccineus</name>
    <name type="common">Scarlet runner bean</name>
    <name type="synonym">Phaseolus multiflorus</name>
    <dbReference type="NCBI Taxonomy" id="3886"/>
    <lineage>
        <taxon>Eukaryota</taxon>
        <taxon>Viridiplantae</taxon>
        <taxon>Streptophyta</taxon>
        <taxon>Embryophyta</taxon>
        <taxon>Tracheophyta</taxon>
        <taxon>Spermatophyta</taxon>
        <taxon>Magnoliopsida</taxon>
        <taxon>eudicotyledons</taxon>
        <taxon>Gunneridae</taxon>
        <taxon>Pentapetalae</taxon>
        <taxon>rosids</taxon>
        <taxon>fabids</taxon>
        <taxon>Fabales</taxon>
        <taxon>Fabaceae</taxon>
        <taxon>Papilionoideae</taxon>
        <taxon>50 kb inversion clade</taxon>
        <taxon>NPAAA clade</taxon>
        <taxon>indigoferoid/millettioid clade</taxon>
        <taxon>Phaseoleae</taxon>
        <taxon>Phaseolus</taxon>
    </lineage>
</organism>
<comment type="similarity">
    <text evidence="3">Belongs to the class I fructose-bisphosphate aldolase family.</text>
</comment>
<dbReference type="EC" id="4.1.2.13" evidence="4"/>
<keyword evidence="5" id="KW-0324">Glycolysis</keyword>
<name>A0AAN9LD98_PHACN</name>
<dbReference type="GO" id="GO:0004332">
    <property type="term" value="F:fructose-bisphosphate aldolase activity"/>
    <property type="evidence" value="ECO:0007669"/>
    <property type="project" value="UniProtKB-EC"/>
</dbReference>
<comment type="caution">
    <text evidence="8">The sequence shown here is derived from an EMBL/GenBank/DDBJ whole genome shotgun (WGS) entry which is preliminary data.</text>
</comment>
<evidence type="ECO:0000256" key="1">
    <source>
        <dbReference type="ARBA" id="ARBA00000441"/>
    </source>
</evidence>
<dbReference type="EMBL" id="JAYMYR010000011">
    <property type="protein sequence ID" value="KAK7333940.1"/>
    <property type="molecule type" value="Genomic_DNA"/>
</dbReference>
<evidence type="ECO:0000256" key="7">
    <source>
        <dbReference type="SAM" id="MobiDB-lite"/>
    </source>
</evidence>
<gene>
    <name evidence="8" type="ORF">VNO80_30721</name>
</gene>
<protein>
    <recommendedName>
        <fullName evidence="4">fructose-bisphosphate aldolase</fullName>
        <ecNumber evidence="4">4.1.2.13</ecNumber>
    </recommendedName>
</protein>
<evidence type="ECO:0000256" key="4">
    <source>
        <dbReference type="ARBA" id="ARBA00013068"/>
    </source>
</evidence>
<dbReference type="AlphaFoldDB" id="A0AAN9LD98"/>
<keyword evidence="6" id="KW-0456">Lyase</keyword>
<dbReference type="InterPro" id="IPR000741">
    <property type="entry name" value="FBA_I"/>
</dbReference>
<reference evidence="8 9" key="1">
    <citation type="submission" date="2024-01" db="EMBL/GenBank/DDBJ databases">
        <title>The genomes of 5 underutilized Papilionoideae crops provide insights into root nodulation and disease resistanc.</title>
        <authorList>
            <person name="Jiang F."/>
        </authorList>
    </citation>
    <scope>NUCLEOTIDE SEQUENCE [LARGE SCALE GENOMIC DNA]</scope>
    <source>
        <strain evidence="8">JINMINGXINNONG_FW02</strain>
        <tissue evidence="8">Leaves</tissue>
    </source>
</reference>
<comment type="catalytic activity">
    <reaction evidence="1">
        <text>beta-D-fructose 1,6-bisphosphate = D-glyceraldehyde 3-phosphate + dihydroxyacetone phosphate</text>
        <dbReference type="Rhea" id="RHEA:14729"/>
        <dbReference type="ChEBI" id="CHEBI:32966"/>
        <dbReference type="ChEBI" id="CHEBI:57642"/>
        <dbReference type="ChEBI" id="CHEBI:59776"/>
        <dbReference type="EC" id="4.1.2.13"/>
    </reaction>
</comment>
<keyword evidence="9" id="KW-1185">Reference proteome</keyword>
<accession>A0AAN9LD98</accession>
<feature type="region of interest" description="Disordered" evidence="7">
    <location>
        <begin position="1"/>
        <end position="88"/>
    </location>
</feature>
<evidence type="ECO:0000313" key="8">
    <source>
        <dbReference type="EMBL" id="KAK7333940.1"/>
    </source>
</evidence>
<evidence type="ECO:0000256" key="5">
    <source>
        <dbReference type="ARBA" id="ARBA00023152"/>
    </source>
</evidence>
<dbReference type="Pfam" id="PF00274">
    <property type="entry name" value="Glycolytic"/>
    <property type="match status" value="1"/>
</dbReference>
<sequence length="156" mass="16327">MLVLGDGVEGKSVQGNVEDGGGVEPEGVESNVEDGGGMEPKGVQANVEDGGGVDIGEHHGMEGVGEEDDEEDEGHGGQGQVPLAGSNNESWCQGLDGLVSRLVAYYQQGARFAKWRTFVSIPNGPSTLTVKEATWGLARYAAISQIDKVSESKPQR</sequence>
<evidence type="ECO:0000256" key="2">
    <source>
        <dbReference type="ARBA" id="ARBA00004714"/>
    </source>
</evidence>
<dbReference type="SUPFAM" id="SSF51569">
    <property type="entry name" value="Aldolase"/>
    <property type="match status" value="1"/>
</dbReference>
<evidence type="ECO:0000256" key="6">
    <source>
        <dbReference type="ARBA" id="ARBA00023239"/>
    </source>
</evidence>
<feature type="compositionally biased region" description="Acidic residues" evidence="7">
    <location>
        <begin position="64"/>
        <end position="73"/>
    </location>
</feature>
<evidence type="ECO:0000313" key="9">
    <source>
        <dbReference type="Proteomes" id="UP001374584"/>
    </source>
</evidence>
<dbReference type="InterPro" id="IPR013785">
    <property type="entry name" value="Aldolase_TIM"/>
</dbReference>
<dbReference type="PANTHER" id="PTHR11627">
    <property type="entry name" value="FRUCTOSE-BISPHOSPHATE ALDOLASE"/>
    <property type="match status" value="1"/>
</dbReference>
<comment type="pathway">
    <text evidence="2">Carbohydrate degradation; glycolysis; D-glyceraldehyde 3-phosphate and glycerone phosphate from D-glucose: step 4/4.</text>
</comment>
<proteinExistence type="inferred from homology"/>
<dbReference type="GO" id="GO:0006096">
    <property type="term" value="P:glycolytic process"/>
    <property type="evidence" value="ECO:0007669"/>
    <property type="project" value="UniProtKB-KW"/>
</dbReference>
<dbReference type="Gene3D" id="3.20.20.70">
    <property type="entry name" value="Aldolase class I"/>
    <property type="match status" value="1"/>
</dbReference>
<evidence type="ECO:0000256" key="3">
    <source>
        <dbReference type="ARBA" id="ARBA00010387"/>
    </source>
</evidence>